<proteinExistence type="predicted"/>
<dbReference type="EMBL" id="GBXM01045098">
    <property type="protein sequence ID" value="JAH63479.1"/>
    <property type="molecule type" value="Transcribed_RNA"/>
</dbReference>
<evidence type="ECO:0000313" key="1">
    <source>
        <dbReference type="EMBL" id="JAH63479.1"/>
    </source>
</evidence>
<sequence>MSVKYACHFPLSGSGAPWKGCTDNGSATNS</sequence>
<accession>A0A0E9UC76</accession>
<reference evidence="1" key="2">
    <citation type="journal article" date="2015" name="Fish Shellfish Immunol.">
        <title>Early steps in the European eel (Anguilla anguilla)-Vibrio vulnificus interaction in the gills: Role of the RtxA13 toxin.</title>
        <authorList>
            <person name="Callol A."/>
            <person name="Pajuelo D."/>
            <person name="Ebbesson L."/>
            <person name="Teles M."/>
            <person name="MacKenzie S."/>
            <person name="Amaro C."/>
        </authorList>
    </citation>
    <scope>NUCLEOTIDE SEQUENCE</scope>
</reference>
<name>A0A0E9UC76_ANGAN</name>
<reference evidence="1" key="1">
    <citation type="submission" date="2014-11" db="EMBL/GenBank/DDBJ databases">
        <authorList>
            <person name="Amaro Gonzalez C."/>
        </authorList>
    </citation>
    <scope>NUCLEOTIDE SEQUENCE</scope>
</reference>
<organism evidence="1">
    <name type="scientific">Anguilla anguilla</name>
    <name type="common">European freshwater eel</name>
    <name type="synonym">Muraena anguilla</name>
    <dbReference type="NCBI Taxonomy" id="7936"/>
    <lineage>
        <taxon>Eukaryota</taxon>
        <taxon>Metazoa</taxon>
        <taxon>Chordata</taxon>
        <taxon>Craniata</taxon>
        <taxon>Vertebrata</taxon>
        <taxon>Euteleostomi</taxon>
        <taxon>Actinopterygii</taxon>
        <taxon>Neopterygii</taxon>
        <taxon>Teleostei</taxon>
        <taxon>Anguilliformes</taxon>
        <taxon>Anguillidae</taxon>
        <taxon>Anguilla</taxon>
    </lineage>
</organism>
<dbReference type="AlphaFoldDB" id="A0A0E9UC76"/>
<protein>
    <submittedName>
        <fullName evidence="1">Uncharacterized protein</fullName>
    </submittedName>
</protein>